<dbReference type="STRING" id="1577792.QX51_09445"/>
<evidence type="ECO:0000313" key="2">
    <source>
        <dbReference type="EMBL" id="KHS57176.1"/>
    </source>
</evidence>
<dbReference type="AlphaFoldDB" id="A0A0B3VK74"/>
<proteinExistence type="predicted"/>
<dbReference type="Gene3D" id="3.10.180.10">
    <property type="entry name" value="2,3-Dihydroxybiphenyl 1,2-Dioxygenase, domain 1"/>
    <property type="match status" value="1"/>
</dbReference>
<dbReference type="EMBL" id="JWHR01000087">
    <property type="protein sequence ID" value="KHS57176.1"/>
    <property type="molecule type" value="Genomic_DNA"/>
</dbReference>
<evidence type="ECO:0000259" key="1">
    <source>
        <dbReference type="PROSITE" id="PS51819"/>
    </source>
</evidence>
<gene>
    <name evidence="2" type="ORF">QX51_09445</name>
</gene>
<feature type="domain" description="VOC" evidence="1">
    <location>
        <begin position="4"/>
        <end position="124"/>
    </location>
</feature>
<dbReference type="PANTHER" id="PTHR36437:SF2">
    <property type="entry name" value="GLYOXALASE_BLEOMYCIN RESISTANCE PROTEIN_DIOXYGENASE"/>
    <property type="match status" value="1"/>
</dbReference>
<evidence type="ECO:0000313" key="3">
    <source>
        <dbReference type="Proteomes" id="UP000031189"/>
    </source>
</evidence>
<dbReference type="RefSeq" id="WP_039679666.1">
    <property type="nucleotide sequence ID" value="NZ_JAWGXO010000011.1"/>
</dbReference>
<dbReference type="SUPFAM" id="SSF54593">
    <property type="entry name" value="Glyoxalase/Bleomycin resistance protein/Dihydroxybiphenyl dioxygenase"/>
    <property type="match status" value="1"/>
</dbReference>
<name>A0A0B3VK74_9FIRM</name>
<dbReference type="Proteomes" id="UP000031189">
    <property type="component" value="Unassembled WGS sequence"/>
</dbReference>
<dbReference type="PANTHER" id="PTHR36437">
    <property type="entry name" value="GLYOXALASE/BLEOMYCIN RESISTANCE PROTEIN/DIOXYGENASE"/>
    <property type="match status" value="1"/>
</dbReference>
<reference evidence="2 3" key="1">
    <citation type="submission" date="2014-12" db="EMBL/GenBank/DDBJ databases">
        <title>Draft genome sequence of Terrisporobacter sp. 08-306576, isolated from the blood culture of a bacteremia patient.</title>
        <authorList>
            <person name="Lund L.C."/>
            <person name="Sydenham T.V."/>
            <person name="Hogh S.V."/>
            <person name="Skov M.N."/>
            <person name="Kemp M."/>
            <person name="Justesen U.S."/>
        </authorList>
    </citation>
    <scope>NUCLEOTIDE SEQUENCE [LARGE SCALE GENOMIC DNA]</scope>
    <source>
        <strain evidence="2 3">08-306576</strain>
    </source>
</reference>
<dbReference type="Pfam" id="PF00903">
    <property type="entry name" value="Glyoxalase"/>
    <property type="match status" value="1"/>
</dbReference>
<organism evidence="2 3">
    <name type="scientific">Terrisporobacter othiniensis</name>
    <dbReference type="NCBI Taxonomy" id="1577792"/>
    <lineage>
        <taxon>Bacteria</taxon>
        <taxon>Bacillati</taxon>
        <taxon>Bacillota</taxon>
        <taxon>Clostridia</taxon>
        <taxon>Peptostreptococcales</taxon>
        <taxon>Peptostreptococcaceae</taxon>
        <taxon>Terrisporobacter</taxon>
    </lineage>
</organism>
<comment type="caution">
    <text evidence="2">The sequence shown here is derived from an EMBL/GenBank/DDBJ whole genome shotgun (WGS) entry which is preliminary data.</text>
</comment>
<protein>
    <submittedName>
        <fullName evidence="2">Glyoxalase</fullName>
    </submittedName>
</protein>
<dbReference type="InterPro" id="IPR029068">
    <property type="entry name" value="Glyas_Bleomycin-R_OHBP_Dase"/>
</dbReference>
<dbReference type="PROSITE" id="PS51819">
    <property type="entry name" value="VOC"/>
    <property type="match status" value="1"/>
</dbReference>
<dbReference type="OrthoDB" id="9803079at2"/>
<dbReference type="InterPro" id="IPR037523">
    <property type="entry name" value="VOC_core"/>
</dbReference>
<accession>A0A0B3VK74</accession>
<sequence length="126" mass="14859">MINKIAKVTIYVNNQDEAKKFWTEKLNFVTKIDATEGPLRWIEIAPKESEWVTIVLYDKNLMKAQYPDANTDYKTVILSTEYLDNAYIEMKAKGVEVTDIVTMPYARLFTFKDQDNNEYLLREDKF</sequence>
<dbReference type="InterPro" id="IPR004360">
    <property type="entry name" value="Glyas_Fos-R_dOase_dom"/>
</dbReference>
<keyword evidence="3" id="KW-1185">Reference proteome</keyword>